<evidence type="ECO:0000313" key="2">
    <source>
        <dbReference type="EMBL" id="EDX01436.2"/>
    </source>
</evidence>
<feature type="compositionally biased region" description="Low complexity" evidence="1">
    <location>
        <begin position="170"/>
        <end position="181"/>
    </location>
</feature>
<feature type="compositionally biased region" description="Polar residues" evidence="1">
    <location>
        <begin position="373"/>
        <end position="394"/>
    </location>
</feature>
<name>B4Q1J5_DROYA</name>
<feature type="compositionally biased region" description="Low complexity" evidence="1">
    <location>
        <begin position="1610"/>
        <end position="1624"/>
    </location>
</feature>
<dbReference type="GO" id="GO:0005654">
    <property type="term" value="C:nucleoplasm"/>
    <property type="evidence" value="ECO:0007669"/>
    <property type="project" value="EnsemblMetazoa"/>
</dbReference>
<feature type="compositionally biased region" description="Polar residues" evidence="1">
    <location>
        <begin position="664"/>
        <end position="674"/>
    </location>
</feature>
<feature type="region of interest" description="Disordered" evidence="1">
    <location>
        <begin position="1781"/>
        <end position="1807"/>
    </location>
</feature>
<feature type="compositionally biased region" description="Basic and acidic residues" evidence="1">
    <location>
        <begin position="220"/>
        <end position="234"/>
    </location>
</feature>
<feature type="region of interest" description="Disordered" evidence="1">
    <location>
        <begin position="1"/>
        <end position="75"/>
    </location>
</feature>
<feature type="region of interest" description="Disordered" evidence="1">
    <location>
        <begin position="104"/>
        <end position="591"/>
    </location>
</feature>
<dbReference type="PANTHER" id="PTHR36562">
    <property type="entry name" value="SERINE/ARGININE REPETITIVE MATRIX 2"/>
    <property type="match status" value="1"/>
</dbReference>
<feature type="compositionally biased region" description="Low complexity" evidence="1">
    <location>
        <begin position="2271"/>
        <end position="2285"/>
    </location>
</feature>
<dbReference type="InterPro" id="IPR051372">
    <property type="entry name" value="CWC21"/>
</dbReference>
<feature type="compositionally biased region" description="Basic and acidic residues" evidence="1">
    <location>
        <begin position="304"/>
        <end position="348"/>
    </location>
</feature>
<feature type="compositionally biased region" description="Pro residues" evidence="1">
    <location>
        <begin position="494"/>
        <end position="504"/>
    </location>
</feature>
<feature type="compositionally biased region" description="Basic and acidic residues" evidence="1">
    <location>
        <begin position="753"/>
        <end position="766"/>
    </location>
</feature>
<feature type="region of interest" description="Disordered" evidence="1">
    <location>
        <begin position="1901"/>
        <end position="1923"/>
    </location>
</feature>
<feature type="region of interest" description="Disordered" evidence="1">
    <location>
        <begin position="743"/>
        <end position="834"/>
    </location>
</feature>
<dbReference type="PANTHER" id="PTHR36562:SF6">
    <property type="entry name" value="EG:133E12.4 PROTEIN"/>
    <property type="match status" value="1"/>
</dbReference>
<feature type="region of interest" description="Disordered" evidence="1">
    <location>
        <begin position="2100"/>
        <end position="2140"/>
    </location>
</feature>
<dbReference type="EMBL" id="CM000162">
    <property type="protein sequence ID" value="EDX01436.2"/>
    <property type="molecule type" value="Genomic_DNA"/>
</dbReference>
<proteinExistence type="predicted"/>
<feature type="compositionally biased region" description="Polar residues" evidence="1">
    <location>
        <begin position="619"/>
        <end position="632"/>
    </location>
</feature>
<accession>B4Q1J5</accession>
<feature type="compositionally biased region" description="Polar residues" evidence="1">
    <location>
        <begin position="41"/>
        <end position="52"/>
    </location>
</feature>
<evidence type="ECO:0000313" key="3">
    <source>
        <dbReference type="Proteomes" id="UP000002282"/>
    </source>
</evidence>
<feature type="compositionally biased region" description="Low complexity" evidence="1">
    <location>
        <begin position="132"/>
        <end position="154"/>
    </location>
</feature>
<feature type="compositionally biased region" description="Low complexity" evidence="1">
    <location>
        <begin position="1158"/>
        <end position="1179"/>
    </location>
</feature>
<protein>
    <submittedName>
        <fullName evidence="2">Uncharacterized protein</fullName>
    </submittedName>
</protein>
<evidence type="ECO:0000256" key="1">
    <source>
        <dbReference type="SAM" id="MobiDB-lite"/>
    </source>
</evidence>
<feature type="region of interest" description="Disordered" evidence="1">
    <location>
        <begin position="2353"/>
        <end position="2384"/>
    </location>
</feature>
<feature type="compositionally biased region" description="Low complexity" evidence="1">
    <location>
        <begin position="395"/>
        <end position="409"/>
    </location>
</feature>
<dbReference type="GO" id="GO:0090235">
    <property type="term" value="P:regulation of metaphase plate congression"/>
    <property type="evidence" value="ECO:0007669"/>
    <property type="project" value="EnsemblMetazoa"/>
</dbReference>
<dbReference type="GO" id="GO:0005700">
    <property type="term" value="C:polytene chromosome"/>
    <property type="evidence" value="ECO:0007669"/>
    <property type="project" value="EnsemblMetazoa"/>
</dbReference>
<feature type="compositionally biased region" description="Basic residues" evidence="1">
    <location>
        <begin position="29"/>
        <end position="39"/>
    </location>
</feature>
<reference evidence="2 3" key="2">
    <citation type="journal article" date="2007" name="PLoS Biol.">
        <title>Principles of genome evolution in the Drosophila melanogaster species group.</title>
        <authorList>
            <person name="Ranz J.M."/>
            <person name="Maurin D."/>
            <person name="Chan Y.S."/>
            <person name="von Grotthuss M."/>
            <person name="Hillier L.W."/>
            <person name="Roote J."/>
            <person name="Ashburner M."/>
            <person name="Bergman C.M."/>
        </authorList>
    </citation>
    <scope>NUCLEOTIDE SEQUENCE [LARGE SCALE GENOMIC DNA]</scope>
    <source>
        <strain evidence="3">Tai18E2 / Tucson 14021-0261.01</strain>
    </source>
</reference>
<feature type="compositionally biased region" description="Basic and acidic residues" evidence="1">
    <location>
        <begin position="270"/>
        <end position="297"/>
    </location>
</feature>
<dbReference type="GO" id="GO:0007552">
    <property type="term" value="P:metamorphosis"/>
    <property type="evidence" value="ECO:0007669"/>
    <property type="project" value="EnsemblMetazoa"/>
</dbReference>
<organism evidence="2 3">
    <name type="scientific">Drosophila yakuba</name>
    <name type="common">Fruit fly</name>
    <dbReference type="NCBI Taxonomy" id="7245"/>
    <lineage>
        <taxon>Eukaryota</taxon>
        <taxon>Metazoa</taxon>
        <taxon>Ecdysozoa</taxon>
        <taxon>Arthropoda</taxon>
        <taxon>Hexapoda</taxon>
        <taxon>Insecta</taxon>
        <taxon>Pterygota</taxon>
        <taxon>Neoptera</taxon>
        <taxon>Endopterygota</taxon>
        <taxon>Diptera</taxon>
        <taxon>Brachycera</taxon>
        <taxon>Muscomorpha</taxon>
        <taxon>Ephydroidea</taxon>
        <taxon>Drosophilidae</taxon>
        <taxon>Drosophila</taxon>
        <taxon>Sophophora</taxon>
    </lineage>
</organism>
<feature type="region of interest" description="Disordered" evidence="1">
    <location>
        <begin position="2271"/>
        <end position="2297"/>
    </location>
</feature>
<dbReference type="GO" id="GO:0016321">
    <property type="term" value="P:female meiosis chromosome segregation"/>
    <property type="evidence" value="ECO:0007669"/>
    <property type="project" value="EnsemblMetazoa"/>
</dbReference>
<feature type="compositionally biased region" description="Low complexity" evidence="1">
    <location>
        <begin position="1906"/>
        <end position="1923"/>
    </location>
</feature>
<dbReference type="Proteomes" id="UP000002282">
    <property type="component" value="Chromosome X"/>
</dbReference>
<feature type="region of interest" description="Disordered" evidence="1">
    <location>
        <begin position="608"/>
        <end position="689"/>
    </location>
</feature>
<feature type="compositionally biased region" description="Low complexity" evidence="1">
    <location>
        <begin position="1784"/>
        <end position="1796"/>
    </location>
</feature>
<dbReference type="HOGENOM" id="CLU_000919_0_0_1"/>
<feature type="compositionally biased region" description="Basic and acidic residues" evidence="1">
    <location>
        <begin position="924"/>
        <end position="934"/>
    </location>
</feature>
<feature type="region of interest" description="Disordered" evidence="1">
    <location>
        <begin position="2422"/>
        <end position="2442"/>
    </location>
</feature>
<keyword evidence="3" id="KW-1185">Reference proteome</keyword>
<dbReference type="GO" id="GO:0000705">
    <property type="term" value="P:achiasmate meiosis I"/>
    <property type="evidence" value="ECO:0007669"/>
    <property type="project" value="EnsemblMetazoa"/>
</dbReference>
<reference evidence="2 3" key="1">
    <citation type="journal article" date="2007" name="Nature">
        <title>Evolution of genes and genomes on the Drosophila phylogeny.</title>
        <authorList>
            <consortium name="Drosophila 12 Genomes Consortium"/>
            <person name="Clark A.G."/>
            <person name="Eisen M.B."/>
            <person name="Smith D.R."/>
            <person name="Bergman C.M."/>
            <person name="Oliver B."/>
            <person name="Markow T.A."/>
            <person name="Kaufman T.C."/>
            <person name="Kellis M."/>
            <person name="Gelbart W."/>
            <person name="Iyer V.N."/>
            <person name="Pollard D.A."/>
            <person name="Sackton T.B."/>
            <person name="Larracuente A.M."/>
            <person name="Singh N.D."/>
            <person name="Abad J.P."/>
            <person name="Abt D.N."/>
            <person name="Adryan B."/>
            <person name="Aguade M."/>
            <person name="Akashi H."/>
            <person name="Anderson W.W."/>
            <person name="Aquadro C.F."/>
            <person name="Ardell D.H."/>
            <person name="Arguello R."/>
            <person name="Artieri C.G."/>
            <person name="Barbash D.A."/>
            <person name="Barker D."/>
            <person name="Barsanti P."/>
            <person name="Batterham P."/>
            <person name="Batzoglou S."/>
            <person name="Begun D."/>
            <person name="Bhutkar A."/>
            <person name="Blanco E."/>
            <person name="Bosak S.A."/>
            <person name="Bradley R.K."/>
            <person name="Brand A.D."/>
            <person name="Brent M.R."/>
            <person name="Brooks A.N."/>
            <person name="Brown R.H."/>
            <person name="Butlin R.K."/>
            <person name="Caggese C."/>
            <person name="Calvi B.R."/>
            <person name="Bernardo de Carvalho A."/>
            <person name="Caspi A."/>
            <person name="Castrezana S."/>
            <person name="Celniker S.E."/>
            <person name="Chang J.L."/>
            <person name="Chapple C."/>
            <person name="Chatterji S."/>
            <person name="Chinwalla A."/>
            <person name="Civetta A."/>
            <person name="Clifton S.W."/>
            <person name="Comeron J.M."/>
            <person name="Costello J.C."/>
            <person name="Coyne J.A."/>
            <person name="Daub J."/>
            <person name="David R.G."/>
            <person name="Delcher A.L."/>
            <person name="Delehaunty K."/>
            <person name="Do C.B."/>
            <person name="Ebling H."/>
            <person name="Edwards K."/>
            <person name="Eickbush T."/>
            <person name="Evans J.D."/>
            <person name="Filipski A."/>
            <person name="Findeiss S."/>
            <person name="Freyhult E."/>
            <person name="Fulton L."/>
            <person name="Fulton R."/>
            <person name="Garcia A.C."/>
            <person name="Gardiner A."/>
            <person name="Garfield D.A."/>
            <person name="Garvin B.E."/>
            <person name="Gibson G."/>
            <person name="Gilbert D."/>
            <person name="Gnerre S."/>
            <person name="Godfrey J."/>
            <person name="Good R."/>
            <person name="Gotea V."/>
            <person name="Gravely B."/>
            <person name="Greenberg A.J."/>
            <person name="Griffiths-Jones S."/>
            <person name="Gross S."/>
            <person name="Guigo R."/>
            <person name="Gustafson E.A."/>
            <person name="Haerty W."/>
            <person name="Hahn M.W."/>
            <person name="Halligan D.L."/>
            <person name="Halpern A.L."/>
            <person name="Halter G.M."/>
            <person name="Han M.V."/>
            <person name="Heger A."/>
            <person name="Hillier L."/>
            <person name="Hinrichs A.S."/>
            <person name="Holmes I."/>
            <person name="Hoskins R.A."/>
            <person name="Hubisz M.J."/>
            <person name="Hultmark D."/>
            <person name="Huntley M.A."/>
            <person name="Jaffe D.B."/>
            <person name="Jagadeeshan S."/>
            <person name="Jeck W.R."/>
            <person name="Johnson J."/>
            <person name="Jones C.D."/>
            <person name="Jordan W.C."/>
            <person name="Karpen G.H."/>
            <person name="Kataoka E."/>
            <person name="Keightley P.D."/>
            <person name="Kheradpour P."/>
            <person name="Kirkness E.F."/>
            <person name="Koerich L.B."/>
            <person name="Kristiansen K."/>
            <person name="Kudrna D."/>
            <person name="Kulathinal R.J."/>
            <person name="Kumar S."/>
            <person name="Kwok R."/>
            <person name="Lander E."/>
            <person name="Langley C.H."/>
            <person name="Lapoint R."/>
            <person name="Lazzaro B.P."/>
            <person name="Lee S.J."/>
            <person name="Levesque L."/>
            <person name="Li R."/>
            <person name="Lin C.F."/>
            <person name="Lin M.F."/>
            <person name="Lindblad-Toh K."/>
            <person name="Llopart A."/>
            <person name="Long M."/>
            <person name="Low L."/>
            <person name="Lozovsky E."/>
            <person name="Lu J."/>
            <person name="Luo M."/>
            <person name="Machado C.A."/>
            <person name="Makalowski W."/>
            <person name="Marzo M."/>
            <person name="Matsuda M."/>
            <person name="Matzkin L."/>
            <person name="McAllister B."/>
            <person name="McBride C.S."/>
            <person name="McKernan B."/>
            <person name="McKernan K."/>
            <person name="Mendez-Lago M."/>
            <person name="Minx P."/>
            <person name="Mollenhauer M.U."/>
            <person name="Montooth K."/>
            <person name="Mount S.M."/>
            <person name="Mu X."/>
            <person name="Myers E."/>
            <person name="Negre B."/>
            <person name="Newfeld S."/>
            <person name="Nielsen R."/>
            <person name="Noor M.A."/>
            <person name="O'Grady P."/>
            <person name="Pachter L."/>
            <person name="Papaceit M."/>
            <person name="Parisi M.J."/>
            <person name="Parisi M."/>
            <person name="Parts L."/>
            <person name="Pedersen J.S."/>
            <person name="Pesole G."/>
            <person name="Phillippy A.M."/>
            <person name="Ponting C.P."/>
            <person name="Pop M."/>
            <person name="Porcelli D."/>
            <person name="Powell J.R."/>
            <person name="Prohaska S."/>
            <person name="Pruitt K."/>
            <person name="Puig M."/>
            <person name="Quesneville H."/>
            <person name="Ram K.R."/>
            <person name="Rand D."/>
            <person name="Rasmussen M.D."/>
            <person name="Reed L.K."/>
            <person name="Reenan R."/>
            <person name="Reily A."/>
            <person name="Remington K.A."/>
            <person name="Rieger T.T."/>
            <person name="Ritchie M.G."/>
            <person name="Robin C."/>
            <person name="Rogers Y.H."/>
            <person name="Rohde C."/>
            <person name="Rozas J."/>
            <person name="Rubenfield M.J."/>
            <person name="Ruiz A."/>
            <person name="Russo S."/>
            <person name="Salzberg S.L."/>
            <person name="Sanchez-Gracia A."/>
            <person name="Saranga D.J."/>
            <person name="Sato H."/>
            <person name="Schaeffer S.W."/>
            <person name="Schatz M.C."/>
            <person name="Schlenke T."/>
            <person name="Schwartz R."/>
            <person name="Segarra C."/>
            <person name="Singh R.S."/>
            <person name="Sirot L."/>
            <person name="Sirota M."/>
            <person name="Sisneros N.B."/>
            <person name="Smith C.D."/>
            <person name="Smith T.F."/>
            <person name="Spieth J."/>
            <person name="Stage D.E."/>
            <person name="Stark A."/>
            <person name="Stephan W."/>
            <person name="Strausberg R.L."/>
            <person name="Strempel S."/>
            <person name="Sturgill D."/>
            <person name="Sutton G."/>
            <person name="Sutton G.G."/>
            <person name="Tao W."/>
            <person name="Teichmann S."/>
            <person name="Tobari Y.N."/>
            <person name="Tomimura Y."/>
            <person name="Tsolas J.M."/>
            <person name="Valente V.L."/>
            <person name="Venter E."/>
            <person name="Venter J.C."/>
            <person name="Vicario S."/>
            <person name="Vieira F.G."/>
            <person name="Vilella A.J."/>
            <person name="Villasante A."/>
            <person name="Walenz B."/>
            <person name="Wang J."/>
            <person name="Wasserman M."/>
            <person name="Watts T."/>
            <person name="Wilson D."/>
            <person name="Wilson R.K."/>
            <person name="Wing R.A."/>
            <person name="Wolfner M.F."/>
            <person name="Wong A."/>
            <person name="Wong G.K."/>
            <person name="Wu C.I."/>
            <person name="Wu G."/>
            <person name="Yamamoto D."/>
            <person name="Yang H.P."/>
            <person name="Yang S.P."/>
            <person name="Yorke J.A."/>
            <person name="Yoshida K."/>
            <person name="Zdobnov E."/>
            <person name="Zhang P."/>
            <person name="Zhang Y."/>
            <person name="Zimin A.V."/>
            <person name="Baldwin J."/>
            <person name="Abdouelleil A."/>
            <person name="Abdulkadir J."/>
            <person name="Abebe A."/>
            <person name="Abera B."/>
            <person name="Abreu J."/>
            <person name="Acer S.C."/>
            <person name="Aftuck L."/>
            <person name="Alexander A."/>
            <person name="An P."/>
            <person name="Anderson E."/>
            <person name="Anderson S."/>
            <person name="Arachi H."/>
            <person name="Azer M."/>
            <person name="Bachantsang P."/>
            <person name="Barry A."/>
            <person name="Bayul T."/>
            <person name="Berlin A."/>
            <person name="Bessette D."/>
            <person name="Bloom T."/>
            <person name="Blye J."/>
            <person name="Boguslavskiy L."/>
            <person name="Bonnet C."/>
            <person name="Boukhgalter B."/>
            <person name="Bourzgui I."/>
            <person name="Brown A."/>
            <person name="Cahill P."/>
            <person name="Channer S."/>
            <person name="Cheshatsang Y."/>
            <person name="Chuda L."/>
            <person name="Citroen M."/>
            <person name="Collymore A."/>
            <person name="Cooke P."/>
            <person name="Costello M."/>
            <person name="D'Aco K."/>
            <person name="Daza R."/>
            <person name="De Haan G."/>
            <person name="DeGray S."/>
            <person name="DeMaso C."/>
            <person name="Dhargay N."/>
            <person name="Dooley K."/>
            <person name="Dooley E."/>
            <person name="Doricent M."/>
            <person name="Dorje P."/>
            <person name="Dorjee K."/>
            <person name="Dupes A."/>
            <person name="Elong R."/>
            <person name="Falk J."/>
            <person name="Farina A."/>
            <person name="Faro S."/>
            <person name="Ferguson D."/>
            <person name="Fisher S."/>
            <person name="Foley C.D."/>
            <person name="Franke A."/>
            <person name="Friedrich D."/>
            <person name="Gadbois L."/>
            <person name="Gearin G."/>
            <person name="Gearin C.R."/>
            <person name="Giannoukos G."/>
            <person name="Goode T."/>
            <person name="Graham J."/>
            <person name="Grandbois E."/>
            <person name="Grewal S."/>
            <person name="Gyaltsen K."/>
            <person name="Hafez N."/>
            <person name="Hagos B."/>
            <person name="Hall J."/>
            <person name="Henson C."/>
            <person name="Hollinger A."/>
            <person name="Honan T."/>
            <person name="Huard M.D."/>
            <person name="Hughes L."/>
            <person name="Hurhula B."/>
            <person name="Husby M.E."/>
            <person name="Kamat A."/>
            <person name="Kanga B."/>
            <person name="Kashin S."/>
            <person name="Khazanovich D."/>
            <person name="Kisner P."/>
            <person name="Lance K."/>
            <person name="Lara M."/>
            <person name="Lee W."/>
            <person name="Lennon N."/>
            <person name="Letendre F."/>
            <person name="LeVine R."/>
            <person name="Lipovsky A."/>
            <person name="Liu X."/>
            <person name="Liu J."/>
            <person name="Liu S."/>
            <person name="Lokyitsang T."/>
            <person name="Lokyitsang Y."/>
            <person name="Lubonja R."/>
            <person name="Lui A."/>
            <person name="MacDonald P."/>
            <person name="Magnisalis V."/>
            <person name="Maru K."/>
            <person name="Matthews C."/>
            <person name="McCusker W."/>
            <person name="McDonough S."/>
            <person name="Mehta T."/>
            <person name="Meldrim J."/>
            <person name="Meneus L."/>
            <person name="Mihai O."/>
            <person name="Mihalev A."/>
            <person name="Mihova T."/>
            <person name="Mittelman R."/>
            <person name="Mlenga V."/>
            <person name="Montmayeur A."/>
            <person name="Mulrain L."/>
            <person name="Navidi A."/>
            <person name="Naylor J."/>
            <person name="Negash T."/>
            <person name="Nguyen T."/>
            <person name="Nguyen N."/>
            <person name="Nicol R."/>
            <person name="Norbu C."/>
            <person name="Norbu N."/>
            <person name="Novod N."/>
            <person name="O'Neill B."/>
            <person name="Osman S."/>
            <person name="Markiewicz E."/>
            <person name="Oyono O.L."/>
            <person name="Patti C."/>
            <person name="Phunkhang P."/>
            <person name="Pierre F."/>
            <person name="Priest M."/>
            <person name="Raghuraman S."/>
            <person name="Rege F."/>
            <person name="Reyes R."/>
            <person name="Rise C."/>
            <person name="Rogov P."/>
            <person name="Ross K."/>
            <person name="Ryan E."/>
            <person name="Settipalli S."/>
            <person name="Shea T."/>
            <person name="Sherpa N."/>
            <person name="Shi L."/>
            <person name="Shih D."/>
            <person name="Sparrow T."/>
            <person name="Spaulding J."/>
            <person name="Stalker J."/>
            <person name="Stange-Thomann N."/>
            <person name="Stavropoulos S."/>
            <person name="Stone C."/>
            <person name="Strader C."/>
            <person name="Tesfaye S."/>
            <person name="Thomson T."/>
            <person name="Thoulutsang Y."/>
            <person name="Thoulutsang D."/>
            <person name="Topham K."/>
            <person name="Topping I."/>
            <person name="Tsamla T."/>
            <person name="Vassiliev H."/>
            <person name="Vo A."/>
            <person name="Wangchuk T."/>
            <person name="Wangdi T."/>
            <person name="Weiand M."/>
            <person name="Wilkinson J."/>
            <person name="Wilson A."/>
            <person name="Yadav S."/>
            <person name="Young G."/>
            <person name="Yu Q."/>
            <person name="Zembek L."/>
            <person name="Zhong D."/>
            <person name="Zimmer A."/>
            <person name="Zwirko Z."/>
            <person name="Jaffe D.B."/>
            <person name="Alvarez P."/>
            <person name="Brockman W."/>
            <person name="Butler J."/>
            <person name="Chin C."/>
            <person name="Gnerre S."/>
            <person name="Grabherr M."/>
            <person name="Kleber M."/>
            <person name="Mauceli E."/>
            <person name="MacCallum I."/>
        </authorList>
    </citation>
    <scope>NUCLEOTIDE SEQUENCE [LARGE SCALE GENOMIC DNA]</scope>
    <source>
        <strain evidence="3">Tai18E2 / Tucson 14021-0261.01</strain>
    </source>
</reference>
<feature type="compositionally biased region" description="Low complexity" evidence="1">
    <location>
        <begin position="2370"/>
        <end position="2384"/>
    </location>
</feature>
<feature type="compositionally biased region" description="Low complexity" evidence="1">
    <location>
        <begin position="767"/>
        <end position="782"/>
    </location>
</feature>
<feature type="region of interest" description="Disordered" evidence="1">
    <location>
        <begin position="2226"/>
        <end position="2253"/>
    </location>
</feature>
<feature type="compositionally biased region" description="Gly residues" evidence="1">
    <location>
        <begin position="2114"/>
        <end position="2126"/>
    </location>
</feature>
<feature type="compositionally biased region" description="Polar residues" evidence="1">
    <location>
        <begin position="1"/>
        <end position="14"/>
    </location>
</feature>
<feature type="region of interest" description="Disordered" evidence="1">
    <location>
        <begin position="909"/>
        <end position="935"/>
    </location>
</feature>
<feature type="compositionally biased region" description="Polar residues" evidence="1">
    <location>
        <begin position="558"/>
        <end position="575"/>
    </location>
</feature>
<dbReference type="GO" id="GO:0010629">
    <property type="term" value="P:negative regulation of gene expression"/>
    <property type="evidence" value="ECO:0007669"/>
    <property type="project" value="EnsemblMetazoa"/>
</dbReference>
<feature type="compositionally biased region" description="Low complexity" evidence="1">
    <location>
        <begin position="64"/>
        <end position="75"/>
    </location>
</feature>
<feature type="region of interest" description="Disordered" evidence="1">
    <location>
        <begin position="1846"/>
        <end position="1870"/>
    </location>
</feature>
<feature type="compositionally biased region" description="Basic and acidic residues" evidence="1">
    <location>
        <begin position="454"/>
        <end position="463"/>
    </location>
</feature>
<feature type="compositionally biased region" description="Basic and acidic residues" evidence="1">
    <location>
        <begin position="1860"/>
        <end position="1870"/>
    </location>
</feature>
<feature type="compositionally biased region" description="Low complexity" evidence="1">
    <location>
        <begin position="235"/>
        <end position="248"/>
    </location>
</feature>
<feature type="compositionally biased region" description="Basic residues" evidence="1">
    <location>
        <begin position="1100"/>
        <end position="1110"/>
    </location>
</feature>
<dbReference type="KEGG" id="dya:Dyak_GE16228"/>
<gene>
    <name evidence="2" type="primary">Dyak\GE16228</name>
    <name evidence="2" type="synonym">dyak_GLEANR_17670</name>
    <name evidence="2" type="synonym">GE16228</name>
    <name evidence="2" type="ORF">Dyak_GE16228</name>
</gene>
<dbReference type="OrthoDB" id="249703at2759"/>
<feature type="region of interest" description="Disordered" evidence="1">
    <location>
        <begin position="1094"/>
        <end position="1193"/>
    </location>
</feature>
<feature type="region of interest" description="Disordered" evidence="1">
    <location>
        <begin position="2045"/>
        <end position="2070"/>
    </location>
</feature>
<feature type="compositionally biased region" description="Basic and acidic residues" evidence="1">
    <location>
        <begin position="1586"/>
        <end position="1598"/>
    </location>
</feature>
<feature type="compositionally biased region" description="Gly residues" evidence="1">
    <location>
        <begin position="1138"/>
        <end position="1157"/>
    </location>
</feature>
<feature type="region of interest" description="Disordered" evidence="1">
    <location>
        <begin position="967"/>
        <end position="987"/>
    </location>
</feature>
<dbReference type="eggNOG" id="ENOG502QSHZ">
    <property type="taxonomic scope" value="Eukaryota"/>
</dbReference>
<sequence length="2442" mass="259800">MGPNHCDSNWTQSASDRREQQEVVEQQARRRRGSGHHRSSNVGCSAQGPSKMSSRKLPGGSGGADEATAAAAPLDDNANASVVIPASSEEPAMGVGEEMPIISKTRTSTSSVEPAEEPTVAVELDGEKDLESTPVSKTPRSTPTPTLTPAVTPTASDGLAAKSVRVTRHSSPLLLISSPTTSRREVGDGALDTEEPTGSGGQRKSSVERSLAPVIRGRKSIKDLKEAKEVKSEEAPAAASDSRAARGATPGQVKEQHVGDGNELESLPITDKKDHKDTKDKEDERETDQDAEKEKSAQTEIIADTEKSVEKEKFTEKDKAADKDGGKEKESDANKDIDKEKEKEKAKEALPPVVPIAPVTPTCNRVTRKSHAQEQAINTRVTRNRRQSSTVGANSSSAALLVAATSSVTEQPPPSRGRRKKPVVVAPPLEPAVKRKRSQDAEADPDVNNSAKYSKVEVLKSEEAEAPEEDSTAVAIKQEPVDGSEVSSISPSVTPTPTPTPTPAPISGSRRGRGRPQNRNSSSPAATTRATRLSKAGSPGILTPVAQEPAPPKRRRVGSSTRKTASASSLAPSSQGGAGDEDSKDSMASSMDDLLMAAADIKQEKLTPDFDDSLLPESLPSTSGASSANGHSCTEPLTVDTEINVKPADSKVKSKESLAATVEESPSLSETPSAKVSAETGKAPSLSPEMISEGVSVVSVRNFYKKPEFLENNLGIEKDPELGEIVQTVSSNDTETDVEMVVDGELNQAVSPKSRDKKEEEQDKNQKLGPKAGKKAPAQLGPKAEDISEILTEVPVENSTETAAEVIEEAEEDTCSNSSIKPGELRLDESNDGPELLLEDALIVNGNETPDQSEEKEDQVGFFHSGEYDDFEHEIMVELAKKGVLDASGNALSQQKVEIEHPEDVTLLESKNDMEEALDDAEESVERKPVKDPSAEDEIAAMEVEESYIDIKQQTNQLLVEHLAEETTEADCGPEDNKENLSTSASSTAADGLDIQLAIKEDDDGEKPLAVIADEQKPELLLTKDMGVDEKPNGKQESICDEHVQLVVGQEDQENHMQNLRQEQEIHLQNLGLLTHQAAEQRRKCLLEAQARQAQMQLQQHHHHQHKRQGARGGGSATHVESSGTLKTVIKLNRSSNGGVGGSGGLPTGTVIHGGSGSSSASSTSSSSVGSATRKSSGTLGSGAGAGAGVRRQSLKMTFQKGRARGHGAADRSADQYGVHAEDSYYTIQNENEGAKKFVVTTGNSGRKTNNRFSSTNNHHSTVALHGSNSTIQYHSSHSESQGQADHGFYQMVKKDEKEKILIPEKASSFKFHPGRLCEDQCYYCSGKFGLYDTPCHVGQIKSVERQQKILANEEKLTVDNCLCDACFRHVDRRANAPSYKKRLSAPGHLEMGAAAASALEKHFAGDGGVIPEGGGEAGSTAAVAVQQRSCAVKDCVEAAGHSLRRKCIRKSVKKFQLSLEIPAGSSIVWLCEAHYNTVIQFSGCVLCKRRLGKNHMYNITTQDTDRLEKALSEMGIPVQLGMGTAVCKLCRYFANLLMKPPDSTKSQKAEFVKNYRKRLLKVHNLQDGSHEVSEADEEEAPNATEAERATADGHEDAEMPMVADYDGPTDSNSSSSSTAALDSSKQMSKLQAILQQNVGVDATGAAGTGAVAASPVGSGSGADISNVLRGNPNISMRELFHGEEELGVQFKVPFGCSSSQRTPEGWTRVQTFLQYDEPTRRLWEELQKPYGNQSSFLRHLILLEKYYRNGDLVLAPHASSNATVYTETVRQRLNSFDHGHCGGLSSTGSPSFSGSGKRGGVPQPTGASVLATALTTPLTSHSSSSASISSDQHASVDPVIPLVELNDDDEGEDGAGGAVERESTNRQEETILESLSTASVDKLTKQLSSNAVTIIARPKDKSQLSCNSGSSTSISSSSSAISSPEEVAVTKLTAVAPVQSKDAPPLAPASSGVSNSRSILKTNLLGMNKAVEIVPLTTASHASTSTSTAASKNFLTSIASLANKPTGCHIPEKQQKILDVANKLLGSQGEPVPTALLGLQSKLKPPMHQQQAGGSGAGTSGPQKPNVAQLLSSPPELISLHRRRTSGAAAAASSLLGNLPGKRLQLPRTGAGPSAGAGTGTGAGTAGSRSAGGPPPPNVVILPDTLTAQERHESKSWKPTLIPLEDQHKVPNKSHALYQTADGRRLPALVQVQSGGKPYLISIFDYNRMCILRREKLLRDQMLKSNAKQKPQNQQQQQAQTHQQQQNSAASAAAFSNMVKLAQQHTARQQLQQLQQKQQQQQQQMPTLQPGGAAGTGVRLARLTQKPMPPLTNPQIGSQAPNFQPLLSSTLDNSNSSWLWKNFPDPNQYLLNGNGGGAGSSSSKLPHLTAKPATATSSGGAANKSAGSLFTLKQQQQQQHQQKLIDNAIMSKIPKSLTVIPQQMGGNAGNDMGGSSSSGKD</sequence>
<feature type="region of interest" description="Disordered" evidence="1">
    <location>
        <begin position="1567"/>
        <end position="1624"/>
    </location>
</feature>